<dbReference type="Proteomes" id="UP001301769">
    <property type="component" value="Unassembled WGS sequence"/>
</dbReference>
<evidence type="ECO:0000256" key="2">
    <source>
        <dbReference type="SAM" id="Phobius"/>
    </source>
</evidence>
<gene>
    <name evidence="3" type="ORF">QBC37DRAFT_447546</name>
</gene>
<feature type="transmembrane region" description="Helical" evidence="2">
    <location>
        <begin position="66"/>
        <end position="93"/>
    </location>
</feature>
<keyword evidence="2" id="KW-0472">Membrane</keyword>
<feature type="transmembrane region" description="Helical" evidence="2">
    <location>
        <begin position="679"/>
        <end position="705"/>
    </location>
</feature>
<reference evidence="3" key="2">
    <citation type="submission" date="2023-05" db="EMBL/GenBank/DDBJ databases">
        <authorList>
            <consortium name="Lawrence Berkeley National Laboratory"/>
            <person name="Steindorff A."/>
            <person name="Hensen N."/>
            <person name="Bonometti L."/>
            <person name="Westerberg I."/>
            <person name="Brannstrom I.O."/>
            <person name="Guillou S."/>
            <person name="Cros-Aarteil S."/>
            <person name="Calhoun S."/>
            <person name="Haridas S."/>
            <person name="Kuo A."/>
            <person name="Mondo S."/>
            <person name="Pangilinan J."/>
            <person name="Riley R."/>
            <person name="Labutti K."/>
            <person name="Andreopoulos B."/>
            <person name="Lipzen A."/>
            <person name="Chen C."/>
            <person name="Yanf M."/>
            <person name="Daum C."/>
            <person name="Ng V."/>
            <person name="Clum A."/>
            <person name="Ohm R."/>
            <person name="Martin F."/>
            <person name="Silar P."/>
            <person name="Natvig D."/>
            <person name="Lalanne C."/>
            <person name="Gautier V."/>
            <person name="Ament-Velasquez S.L."/>
            <person name="Kruys A."/>
            <person name="Hutchinson M.I."/>
            <person name="Powell A.J."/>
            <person name="Barry K."/>
            <person name="Miller A.N."/>
            <person name="Grigoriev I.V."/>
            <person name="Debuchy R."/>
            <person name="Gladieux P."/>
            <person name="Thoren M.H."/>
            <person name="Johannesson H."/>
        </authorList>
    </citation>
    <scope>NUCLEOTIDE SEQUENCE</scope>
    <source>
        <strain evidence="3">PSN293</strain>
    </source>
</reference>
<keyword evidence="2" id="KW-0812">Transmembrane</keyword>
<protein>
    <submittedName>
        <fullName evidence="3">Uncharacterized protein</fullName>
    </submittedName>
</protein>
<keyword evidence="4" id="KW-1185">Reference proteome</keyword>
<keyword evidence="2" id="KW-1133">Transmembrane helix</keyword>
<dbReference type="EMBL" id="MU858165">
    <property type="protein sequence ID" value="KAK4210797.1"/>
    <property type="molecule type" value="Genomic_DNA"/>
</dbReference>
<sequence>MTSYTLYPTTSPISSRSSLDPQDESIETTNNDKQLKTRLVQDSLSCPPMVEETDDRRPSLRDSIGLVRLHILALGTATIMAASTVLGLIWRGSATVIGGGDPGQLWRDVVTNGWAPVAVTICSAAIRTAMSLQAGVLMSMVASVLLQKQRVKLGDSAFLSIIRAVGVQPVGFLFKGGRGIVKSLGFVGLPLLVTITLVSVASAFTSSILLWDFGNIRITGSFNVAYVGFARPSAITGTDIWRSPPSEFPRFAEYANTSDRITNHPHVDDTGLTFRVPIPMTVKNSRETLREYHGPATVFDRRVVCIAPKEFRILHIMLSEGGLSYGGNATFDTDLPLPLRGAEPDKQVPFQCMVPDMVPGSGVNITLCVMAPPGGPDPLGIEPSFPFLKSSYSTLNASIFFMLKGTSSNNSEGWRDFGRRHFTGNSPSSRNGFKVPPEALVATREGPWTVTKITGVQYLEGVQVAATACVMTENGFPFNVTIRSEVDGPEPALRWNDPLNKLELNVEENLGAVPMYNTKNILSQLNVVGLVGDQPPGLEQRGVMSLDFLKTDWSMPLHAGDSEDISDGMFELNPRVLFPWLQVWGKVPGQEVRQTTDASATMKYPNSNHISNNTGAGHPVHIALFLDALAAAGGRPALALQSWMTTLTWQRYYDSFGWFTDKALGRYAQSVEVFAPTKWNGFIAAMVIVGYHVLIVVALTSWFLVVNRHTMLGNSWQAVSQVVSEATSPLIERSGNLNDSQVEKMIRQEMAGEGTGHKFGIARNRKTGRVEVAREIDRQKKKLLA</sequence>
<evidence type="ECO:0000256" key="1">
    <source>
        <dbReference type="SAM" id="MobiDB-lite"/>
    </source>
</evidence>
<reference evidence="3" key="1">
    <citation type="journal article" date="2023" name="Mol. Phylogenet. Evol.">
        <title>Genome-scale phylogeny and comparative genomics of the fungal order Sordariales.</title>
        <authorList>
            <person name="Hensen N."/>
            <person name="Bonometti L."/>
            <person name="Westerberg I."/>
            <person name="Brannstrom I.O."/>
            <person name="Guillou S."/>
            <person name="Cros-Aarteil S."/>
            <person name="Calhoun S."/>
            <person name="Haridas S."/>
            <person name="Kuo A."/>
            <person name="Mondo S."/>
            <person name="Pangilinan J."/>
            <person name="Riley R."/>
            <person name="LaButti K."/>
            <person name="Andreopoulos B."/>
            <person name="Lipzen A."/>
            <person name="Chen C."/>
            <person name="Yan M."/>
            <person name="Daum C."/>
            <person name="Ng V."/>
            <person name="Clum A."/>
            <person name="Steindorff A."/>
            <person name="Ohm R.A."/>
            <person name="Martin F."/>
            <person name="Silar P."/>
            <person name="Natvig D.O."/>
            <person name="Lalanne C."/>
            <person name="Gautier V."/>
            <person name="Ament-Velasquez S.L."/>
            <person name="Kruys A."/>
            <person name="Hutchinson M.I."/>
            <person name="Powell A.J."/>
            <person name="Barry K."/>
            <person name="Miller A.N."/>
            <person name="Grigoriev I.V."/>
            <person name="Debuchy R."/>
            <person name="Gladieux P."/>
            <person name="Hiltunen Thoren M."/>
            <person name="Johannesson H."/>
        </authorList>
    </citation>
    <scope>NUCLEOTIDE SEQUENCE</scope>
    <source>
        <strain evidence="3">PSN293</strain>
    </source>
</reference>
<feature type="compositionally biased region" description="Polar residues" evidence="1">
    <location>
        <begin position="1"/>
        <end position="20"/>
    </location>
</feature>
<proteinExistence type="predicted"/>
<evidence type="ECO:0000313" key="3">
    <source>
        <dbReference type="EMBL" id="KAK4210797.1"/>
    </source>
</evidence>
<accession>A0AAN6Y619</accession>
<name>A0AAN6Y619_9PEZI</name>
<comment type="caution">
    <text evidence="3">The sequence shown here is derived from an EMBL/GenBank/DDBJ whole genome shotgun (WGS) entry which is preliminary data.</text>
</comment>
<dbReference type="AlphaFoldDB" id="A0AAN6Y619"/>
<feature type="transmembrane region" description="Helical" evidence="2">
    <location>
        <begin position="113"/>
        <end position="146"/>
    </location>
</feature>
<evidence type="ECO:0000313" key="4">
    <source>
        <dbReference type="Proteomes" id="UP001301769"/>
    </source>
</evidence>
<organism evidence="3 4">
    <name type="scientific">Rhypophila decipiens</name>
    <dbReference type="NCBI Taxonomy" id="261697"/>
    <lineage>
        <taxon>Eukaryota</taxon>
        <taxon>Fungi</taxon>
        <taxon>Dikarya</taxon>
        <taxon>Ascomycota</taxon>
        <taxon>Pezizomycotina</taxon>
        <taxon>Sordariomycetes</taxon>
        <taxon>Sordariomycetidae</taxon>
        <taxon>Sordariales</taxon>
        <taxon>Naviculisporaceae</taxon>
        <taxon>Rhypophila</taxon>
    </lineage>
</organism>
<feature type="region of interest" description="Disordered" evidence="1">
    <location>
        <begin position="1"/>
        <end position="31"/>
    </location>
</feature>
<feature type="transmembrane region" description="Helical" evidence="2">
    <location>
        <begin position="184"/>
        <end position="211"/>
    </location>
</feature>